<keyword evidence="1" id="KW-0863">Zinc-finger</keyword>
<dbReference type="InterPro" id="IPR013083">
    <property type="entry name" value="Znf_RING/FYVE/PHD"/>
</dbReference>
<gene>
    <name evidence="5" type="ORF">Prudu_016029</name>
</gene>
<dbReference type="PROSITE" id="PS50089">
    <property type="entry name" value="ZF_RING_2"/>
    <property type="match status" value="1"/>
</dbReference>
<evidence type="ECO:0000313" key="5">
    <source>
        <dbReference type="EMBL" id="BBH04800.1"/>
    </source>
</evidence>
<dbReference type="Gene3D" id="3.30.40.10">
    <property type="entry name" value="Zinc/RING finger domain, C3HC4 (zinc finger)"/>
    <property type="match status" value="1"/>
</dbReference>
<keyword evidence="3" id="KW-0812">Transmembrane</keyword>
<keyword evidence="1" id="KW-0479">Metal-binding</keyword>
<dbReference type="GO" id="GO:0008270">
    <property type="term" value="F:zinc ion binding"/>
    <property type="evidence" value="ECO:0007669"/>
    <property type="project" value="UniProtKB-KW"/>
</dbReference>
<dbReference type="GO" id="GO:0016567">
    <property type="term" value="P:protein ubiquitination"/>
    <property type="evidence" value="ECO:0007669"/>
    <property type="project" value="UniProtKB-UniPathway"/>
</dbReference>
<evidence type="ECO:0000256" key="2">
    <source>
        <dbReference type="SAM" id="MobiDB-lite"/>
    </source>
</evidence>
<evidence type="ECO:0000256" key="1">
    <source>
        <dbReference type="PROSITE-ProRule" id="PRU00175"/>
    </source>
</evidence>
<evidence type="ECO:0000259" key="4">
    <source>
        <dbReference type="PROSITE" id="PS50089"/>
    </source>
</evidence>
<keyword evidence="1" id="KW-0862">Zinc</keyword>
<keyword evidence="3" id="KW-0472">Membrane</keyword>
<feature type="region of interest" description="Disordered" evidence="2">
    <location>
        <begin position="78"/>
        <end position="109"/>
    </location>
</feature>
<dbReference type="Pfam" id="PF13639">
    <property type="entry name" value="zf-RING_2"/>
    <property type="match status" value="1"/>
</dbReference>
<dbReference type="InterPro" id="IPR001841">
    <property type="entry name" value="Znf_RING"/>
</dbReference>
<name>A0A4Y1RKC3_PRUDU</name>
<feature type="transmembrane region" description="Helical" evidence="3">
    <location>
        <begin position="42"/>
        <end position="62"/>
    </location>
</feature>
<protein>
    <submittedName>
        <fullName evidence="5">RING/U-box superfamily protein</fullName>
    </submittedName>
</protein>
<dbReference type="PANTHER" id="PTHR45676:SF41">
    <property type="entry name" value="RING-H2 FINGER PROTEIN ATL66"/>
    <property type="match status" value="1"/>
</dbReference>
<accession>A0A4Y1RKC3</accession>
<feature type="domain" description="RING-type" evidence="4">
    <location>
        <begin position="129"/>
        <end position="170"/>
    </location>
</feature>
<dbReference type="EMBL" id="AP019302">
    <property type="protein sequence ID" value="BBH04800.1"/>
    <property type="molecule type" value="Genomic_DNA"/>
</dbReference>
<organism evidence="5">
    <name type="scientific">Prunus dulcis</name>
    <name type="common">Almond</name>
    <name type="synonym">Amygdalus dulcis</name>
    <dbReference type="NCBI Taxonomy" id="3755"/>
    <lineage>
        <taxon>Eukaryota</taxon>
        <taxon>Viridiplantae</taxon>
        <taxon>Streptophyta</taxon>
        <taxon>Embryophyta</taxon>
        <taxon>Tracheophyta</taxon>
        <taxon>Spermatophyta</taxon>
        <taxon>Magnoliopsida</taxon>
        <taxon>eudicotyledons</taxon>
        <taxon>Gunneridae</taxon>
        <taxon>Pentapetalae</taxon>
        <taxon>rosids</taxon>
        <taxon>fabids</taxon>
        <taxon>Rosales</taxon>
        <taxon>Rosaceae</taxon>
        <taxon>Amygdaloideae</taxon>
        <taxon>Amygdaleae</taxon>
        <taxon>Prunus</taxon>
    </lineage>
</organism>
<reference evidence="5" key="1">
    <citation type="journal article" date="2019" name="Science">
        <title>Mutation of a bHLH transcription factor allowed almond domestication.</title>
        <authorList>
            <person name="Sanchez-Perez R."/>
            <person name="Pavan S."/>
            <person name="Mazzeo R."/>
            <person name="Moldovan C."/>
            <person name="Aiese Cigliano R."/>
            <person name="Del Cueto J."/>
            <person name="Ricciardi F."/>
            <person name="Lotti C."/>
            <person name="Ricciardi L."/>
            <person name="Dicenta F."/>
            <person name="Lopez-Marques R.L."/>
            <person name="Lindberg Moller B."/>
        </authorList>
    </citation>
    <scope>NUCLEOTIDE SEQUENCE</scope>
</reference>
<evidence type="ECO:0000256" key="3">
    <source>
        <dbReference type="SAM" id="Phobius"/>
    </source>
</evidence>
<dbReference type="UniPathway" id="UPA00143"/>
<dbReference type="AlphaFoldDB" id="A0A4Y1RKC3"/>
<dbReference type="SMART" id="SM00184">
    <property type="entry name" value="RING"/>
    <property type="match status" value="1"/>
</dbReference>
<sequence>MIISLIFFSTLKSNHVSSSSSSSPPPPPAAPPPPFWSEDPSFLIPAILSCFILGSLCICCVCSGRRELNIPIDDIDAQRNHPQQRHPPPNYNPNQDTAAKTPPLPAEKKASSFRYTKNQAIATNTDSECSVCLGEFKDGEKCRQLECEHTFHGECIDQWLLKKMHCPLCRATVSSVQL</sequence>
<dbReference type="SUPFAM" id="SSF57850">
    <property type="entry name" value="RING/U-box"/>
    <property type="match status" value="1"/>
</dbReference>
<dbReference type="PANTHER" id="PTHR45676">
    <property type="entry name" value="RING-H2 FINGER PROTEIN ATL51-RELATED"/>
    <property type="match status" value="1"/>
</dbReference>
<proteinExistence type="predicted"/>
<keyword evidence="3" id="KW-1133">Transmembrane helix</keyword>